<evidence type="ECO:0000256" key="4">
    <source>
        <dbReference type="ARBA" id="ARBA00023110"/>
    </source>
</evidence>
<dbReference type="InterPro" id="IPR050280">
    <property type="entry name" value="OMP_Chaperone_SurA"/>
</dbReference>
<organism evidence="12 13">
    <name type="scientific">Halodurantibacterium flavum</name>
    <dbReference type="NCBI Taxonomy" id="1382802"/>
    <lineage>
        <taxon>Bacteria</taxon>
        <taxon>Pseudomonadati</taxon>
        <taxon>Pseudomonadota</taxon>
        <taxon>Alphaproteobacteria</taxon>
        <taxon>Rhodobacterales</taxon>
        <taxon>Paracoccaceae</taxon>
        <taxon>Halodurantibacterium</taxon>
    </lineage>
</organism>
<comment type="caution">
    <text evidence="12">The sequence shown here is derived from an EMBL/GenBank/DDBJ whole genome shotgun (WGS) entry which is preliminary data.</text>
</comment>
<keyword evidence="5" id="KW-0143">Chaperone</keyword>
<dbReference type="InterPro" id="IPR000297">
    <property type="entry name" value="PPIase_PpiC"/>
</dbReference>
<evidence type="ECO:0000256" key="8">
    <source>
        <dbReference type="ARBA" id="ARBA00031484"/>
    </source>
</evidence>
<dbReference type="Pfam" id="PF09312">
    <property type="entry name" value="SurA_N"/>
    <property type="match status" value="1"/>
</dbReference>
<dbReference type="SUPFAM" id="SSF109998">
    <property type="entry name" value="Triger factor/SurA peptide-binding domain-like"/>
    <property type="match status" value="1"/>
</dbReference>
<evidence type="ECO:0000256" key="7">
    <source>
        <dbReference type="ARBA" id="ARBA00030642"/>
    </source>
</evidence>
<evidence type="ECO:0000313" key="12">
    <source>
        <dbReference type="EMBL" id="MFD1912359.1"/>
    </source>
</evidence>
<gene>
    <name evidence="12" type="ORF">ACFSGJ_09035</name>
</gene>
<accession>A0ABW4S425</accession>
<keyword evidence="2 10" id="KW-0732">Signal</keyword>
<evidence type="ECO:0000256" key="5">
    <source>
        <dbReference type="ARBA" id="ARBA00023186"/>
    </source>
</evidence>
<evidence type="ECO:0000256" key="2">
    <source>
        <dbReference type="ARBA" id="ARBA00022729"/>
    </source>
</evidence>
<evidence type="ECO:0000256" key="10">
    <source>
        <dbReference type="SAM" id="SignalP"/>
    </source>
</evidence>
<evidence type="ECO:0000256" key="9">
    <source>
        <dbReference type="PROSITE-ProRule" id="PRU00278"/>
    </source>
</evidence>
<feature type="domain" description="PpiC" evidence="11">
    <location>
        <begin position="161"/>
        <end position="263"/>
    </location>
</feature>
<dbReference type="PROSITE" id="PS50198">
    <property type="entry name" value="PPIC_PPIASE_2"/>
    <property type="match status" value="1"/>
</dbReference>
<dbReference type="InterPro" id="IPR015391">
    <property type="entry name" value="SurA_N"/>
</dbReference>
<dbReference type="GO" id="GO:0003755">
    <property type="term" value="F:peptidyl-prolyl cis-trans isomerase activity"/>
    <property type="evidence" value="ECO:0007669"/>
    <property type="project" value="UniProtKB-EC"/>
</dbReference>
<proteinExistence type="predicted"/>
<evidence type="ECO:0000256" key="1">
    <source>
        <dbReference type="ARBA" id="ARBA00018370"/>
    </source>
</evidence>
<dbReference type="InterPro" id="IPR027304">
    <property type="entry name" value="Trigger_fact/SurA_dom_sf"/>
</dbReference>
<keyword evidence="4 9" id="KW-0697">Rotamase</keyword>
<evidence type="ECO:0000256" key="6">
    <source>
        <dbReference type="ARBA" id="ARBA00023235"/>
    </source>
</evidence>
<evidence type="ECO:0000256" key="3">
    <source>
        <dbReference type="ARBA" id="ARBA00022764"/>
    </source>
</evidence>
<keyword evidence="13" id="KW-1185">Reference proteome</keyword>
<dbReference type="Pfam" id="PF00639">
    <property type="entry name" value="Rotamase"/>
    <property type="match status" value="1"/>
</dbReference>
<dbReference type="Gene3D" id="3.10.50.40">
    <property type="match status" value="1"/>
</dbReference>
<dbReference type="EMBL" id="JBHUGH010000006">
    <property type="protein sequence ID" value="MFD1912359.1"/>
    <property type="molecule type" value="Genomic_DNA"/>
</dbReference>
<evidence type="ECO:0000259" key="11">
    <source>
        <dbReference type="PROSITE" id="PS50198"/>
    </source>
</evidence>
<name>A0ABW4S425_9RHOB</name>
<sequence>MRLTTLLFAAAVVAAPLAVTPSAAPAQGMFDTRLQVNDRIITNYEVTQRARFLDVLNTSGDLEALALEALIEDRLRLDAAAAYGVTATEEQVRAGMNEFAGRAGMDADQFIAALASDGIDAATFRDFVEAGLLWREVVRQRFGNRIGQITEADIDLALSASSQQRALRILLSEIVLPGTPEWIDQTGPLADELSASIRSEAEFAEAAQQYSASQSREAGGRIDWLPLANLPPAIADMFRNMSPGQVTEPLYLGNAIVIFQLRALAEEPAPPPSAVTVEYAQFLIPGTGPEAQAEAARINASIDTCVDLNRIAAGLPQDQLTFTTQSMPEVPQDIGLELARLDANESSARLTRGNATVFLMLCSRRAFAGEAPTRAQAREQVVNQRLNGFSDILLDELRANAFIR</sequence>
<feature type="signal peptide" evidence="10">
    <location>
        <begin position="1"/>
        <end position="26"/>
    </location>
</feature>
<dbReference type="Gene3D" id="1.10.4030.10">
    <property type="entry name" value="Porin chaperone SurA, peptide-binding domain"/>
    <property type="match status" value="1"/>
</dbReference>
<dbReference type="PANTHER" id="PTHR47637:SF1">
    <property type="entry name" value="CHAPERONE SURA"/>
    <property type="match status" value="1"/>
</dbReference>
<reference evidence="13" key="1">
    <citation type="journal article" date="2019" name="Int. J. Syst. Evol. Microbiol.">
        <title>The Global Catalogue of Microorganisms (GCM) 10K type strain sequencing project: providing services to taxonomists for standard genome sequencing and annotation.</title>
        <authorList>
            <consortium name="The Broad Institute Genomics Platform"/>
            <consortium name="The Broad Institute Genome Sequencing Center for Infectious Disease"/>
            <person name="Wu L."/>
            <person name="Ma J."/>
        </authorList>
    </citation>
    <scope>NUCLEOTIDE SEQUENCE [LARGE SCALE GENOMIC DNA]</scope>
    <source>
        <strain evidence="13">CGMCC 4.7242</strain>
    </source>
</reference>
<keyword evidence="6 9" id="KW-0413">Isomerase</keyword>
<feature type="chain" id="PRO_5045104292" description="Parvulin-like PPIase" evidence="10">
    <location>
        <begin position="27"/>
        <end position="404"/>
    </location>
</feature>
<dbReference type="SUPFAM" id="SSF54534">
    <property type="entry name" value="FKBP-like"/>
    <property type="match status" value="1"/>
</dbReference>
<protein>
    <recommendedName>
        <fullName evidence="1">Parvulin-like PPIase</fullName>
    </recommendedName>
    <alternativeName>
        <fullName evidence="7">Peptidyl-prolyl cis-trans isomerase plp</fullName>
    </alternativeName>
    <alternativeName>
        <fullName evidence="8">Rotamase plp</fullName>
    </alternativeName>
</protein>
<dbReference type="Proteomes" id="UP001597353">
    <property type="component" value="Unassembled WGS sequence"/>
</dbReference>
<evidence type="ECO:0000313" key="13">
    <source>
        <dbReference type="Proteomes" id="UP001597353"/>
    </source>
</evidence>
<keyword evidence="3" id="KW-0574">Periplasm</keyword>
<dbReference type="InterPro" id="IPR046357">
    <property type="entry name" value="PPIase_dom_sf"/>
</dbReference>
<dbReference type="PANTHER" id="PTHR47637">
    <property type="entry name" value="CHAPERONE SURA"/>
    <property type="match status" value="1"/>
</dbReference>